<organism evidence="1 2">
    <name type="scientific">Sedimenticola selenatireducens</name>
    <dbReference type="NCBI Taxonomy" id="191960"/>
    <lineage>
        <taxon>Bacteria</taxon>
        <taxon>Pseudomonadati</taxon>
        <taxon>Pseudomonadota</taxon>
        <taxon>Gammaproteobacteria</taxon>
        <taxon>Chromatiales</taxon>
        <taxon>Sedimenticolaceae</taxon>
        <taxon>Sedimenticola</taxon>
    </lineage>
</organism>
<evidence type="ECO:0000313" key="2">
    <source>
        <dbReference type="Proteomes" id="UP000235015"/>
    </source>
</evidence>
<accession>A0A2N6CVZ7</accession>
<evidence type="ECO:0000313" key="1">
    <source>
        <dbReference type="EMBL" id="PLX61413.1"/>
    </source>
</evidence>
<proteinExistence type="predicted"/>
<dbReference type="InterPro" id="IPR023476">
    <property type="entry name" value="Pep_tRNA_hydro_II_dom_sf"/>
</dbReference>
<protein>
    <submittedName>
        <fullName evidence="1">DUF2000 domain-containing protein</fullName>
    </submittedName>
</protein>
<dbReference type="SUPFAM" id="SSF102462">
    <property type="entry name" value="Peptidyl-tRNA hydrolase II"/>
    <property type="match status" value="1"/>
</dbReference>
<dbReference type="InterPro" id="IPR017021">
    <property type="entry name" value="UCP033763"/>
</dbReference>
<dbReference type="InterPro" id="IPR018988">
    <property type="entry name" value="DUF2000"/>
</dbReference>
<comment type="caution">
    <text evidence="1">The sequence shown here is derived from an EMBL/GenBank/DDBJ whole genome shotgun (WGS) entry which is preliminary data.</text>
</comment>
<dbReference type="PIRSF" id="PIRSF033736">
    <property type="entry name" value="UCP033763"/>
    <property type="match status" value="1"/>
</dbReference>
<dbReference type="Gene3D" id="3.40.1490.10">
    <property type="entry name" value="Bit1"/>
    <property type="match status" value="1"/>
</dbReference>
<sequence length="137" mass="15016">MSTKKCAIVIDQNLPIGLIANTAGVLALTIGKEFPELIGHELKDSKGDRHHGITTVPIPILKGTGLSLKEMREALKEYEPTLTVVDFTSAAQTTTNYEDYSRKLEDTPVEQLEYLGIALYGSKKVVNKFTGNLGLLR</sequence>
<dbReference type="EMBL" id="PKUN01000017">
    <property type="protein sequence ID" value="PLX61413.1"/>
    <property type="molecule type" value="Genomic_DNA"/>
</dbReference>
<dbReference type="RefSeq" id="WP_273439395.1">
    <property type="nucleotide sequence ID" value="NZ_PKUN01000017.1"/>
</dbReference>
<dbReference type="AlphaFoldDB" id="A0A2N6CVZ7"/>
<reference evidence="1 2" key="1">
    <citation type="submission" date="2017-11" db="EMBL/GenBank/DDBJ databases">
        <title>Genome-resolved metagenomics identifies genetic mobility, metabolic interactions, and unexpected diversity in perchlorate-reducing communities.</title>
        <authorList>
            <person name="Barnum T.P."/>
            <person name="Figueroa I.A."/>
            <person name="Carlstrom C.I."/>
            <person name="Lucas L.N."/>
            <person name="Engelbrektson A.L."/>
            <person name="Coates J.D."/>
        </authorList>
    </citation>
    <scope>NUCLEOTIDE SEQUENCE [LARGE SCALE GENOMIC DNA]</scope>
    <source>
        <strain evidence="1">BM301</strain>
    </source>
</reference>
<gene>
    <name evidence="1" type="ORF">C0630_10805</name>
</gene>
<dbReference type="Proteomes" id="UP000235015">
    <property type="component" value="Unassembled WGS sequence"/>
</dbReference>
<dbReference type="Pfam" id="PF09391">
    <property type="entry name" value="DUF2000"/>
    <property type="match status" value="1"/>
</dbReference>
<name>A0A2N6CVZ7_9GAMM</name>